<feature type="domain" description="Glycosyltransferase 2-like" evidence="5">
    <location>
        <begin position="17"/>
        <end position="173"/>
    </location>
</feature>
<name>A0ABW2NYR2_9ACTN</name>
<proteinExistence type="inferred from homology"/>
<keyword evidence="7" id="KW-1185">Reference proteome</keyword>
<feature type="compositionally biased region" description="Low complexity" evidence="4">
    <location>
        <begin position="312"/>
        <end position="324"/>
    </location>
</feature>
<dbReference type="Gene3D" id="3.90.550.10">
    <property type="entry name" value="Spore Coat Polysaccharide Biosynthesis Protein SpsA, Chain A"/>
    <property type="match status" value="1"/>
</dbReference>
<dbReference type="InterPro" id="IPR050834">
    <property type="entry name" value="Glycosyltransf_2"/>
</dbReference>
<sequence length="324" mass="34340">MTTTSEEDLGAGSVPVTVVIATRNRREELLRTLERLRALPERPPVIVVDNGSSDGAAERVRAAFPEAEVIGLHHNLGAPARNIGVLAARTPYVAFSDDDSWWEPGALRLAAETFDAHPRLGLIAASMLVGPERAPDPINAMLAATPLRGGPDQPGPPALGFLACGSVVRRQAFLQAGGFSPVLFFPGEEQLLAYDLAALGWDRCHVPDVVAVHEPSPLREPAAGRRRVQARNALLTVWLRRPAGVVLRETARLAARAPRDPACGQALLSALLRLPLVIAGRRRLPAHVEAAARLLESGARPAEREAGHTAAPGGRDVPGVGVPS</sequence>
<comment type="similarity">
    <text evidence="1">Belongs to the glycosyltransferase 2 family.</text>
</comment>
<evidence type="ECO:0000256" key="3">
    <source>
        <dbReference type="ARBA" id="ARBA00022679"/>
    </source>
</evidence>
<gene>
    <name evidence="6" type="ORF">ACFQSB_06085</name>
</gene>
<accession>A0ABW2NYR2</accession>
<evidence type="ECO:0000256" key="1">
    <source>
        <dbReference type="ARBA" id="ARBA00006739"/>
    </source>
</evidence>
<evidence type="ECO:0000313" key="7">
    <source>
        <dbReference type="Proteomes" id="UP001596496"/>
    </source>
</evidence>
<dbReference type="InterPro" id="IPR029044">
    <property type="entry name" value="Nucleotide-diphossugar_trans"/>
</dbReference>
<evidence type="ECO:0000259" key="5">
    <source>
        <dbReference type="Pfam" id="PF00535"/>
    </source>
</evidence>
<dbReference type="PANTHER" id="PTHR43685:SF5">
    <property type="entry name" value="GLYCOSYLTRANSFERASE EPSE-RELATED"/>
    <property type="match status" value="1"/>
</dbReference>
<evidence type="ECO:0000256" key="2">
    <source>
        <dbReference type="ARBA" id="ARBA00022676"/>
    </source>
</evidence>
<keyword evidence="3 6" id="KW-0808">Transferase</keyword>
<reference evidence="7" key="1">
    <citation type="journal article" date="2019" name="Int. J. Syst. Evol. Microbiol.">
        <title>The Global Catalogue of Microorganisms (GCM) 10K type strain sequencing project: providing services to taxonomists for standard genome sequencing and annotation.</title>
        <authorList>
            <consortium name="The Broad Institute Genomics Platform"/>
            <consortium name="The Broad Institute Genome Sequencing Center for Infectious Disease"/>
            <person name="Wu L."/>
            <person name="Ma J."/>
        </authorList>
    </citation>
    <scope>NUCLEOTIDE SEQUENCE [LARGE SCALE GENOMIC DNA]</scope>
    <source>
        <strain evidence="7">CECT 7649</strain>
    </source>
</reference>
<comment type="caution">
    <text evidence="6">The sequence shown here is derived from an EMBL/GenBank/DDBJ whole genome shotgun (WGS) entry which is preliminary data.</text>
</comment>
<dbReference type="GO" id="GO:0016757">
    <property type="term" value="F:glycosyltransferase activity"/>
    <property type="evidence" value="ECO:0007669"/>
    <property type="project" value="UniProtKB-KW"/>
</dbReference>
<protein>
    <submittedName>
        <fullName evidence="6">Glycosyltransferase family 2 protein</fullName>
        <ecNumber evidence="6">2.4.-.-</ecNumber>
    </submittedName>
</protein>
<dbReference type="PANTHER" id="PTHR43685">
    <property type="entry name" value="GLYCOSYLTRANSFERASE"/>
    <property type="match status" value="1"/>
</dbReference>
<dbReference type="SUPFAM" id="SSF53448">
    <property type="entry name" value="Nucleotide-diphospho-sugar transferases"/>
    <property type="match status" value="1"/>
</dbReference>
<dbReference type="Proteomes" id="UP001596496">
    <property type="component" value="Unassembled WGS sequence"/>
</dbReference>
<dbReference type="EC" id="2.4.-.-" evidence="6"/>
<dbReference type="RefSeq" id="WP_380824808.1">
    <property type="nucleotide sequence ID" value="NZ_JBHTCG010000003.1"/>
</dbReference>
<dbReference type="Pfam" id="PF00535">
    <property type="entry name" value="Glycos_transf_2"/>
    <property type="match status" value="1"/>
</dbReference>
<evidence type="ECO:0000256" key="4">
    <source>
        <dbReference type="SAM" id="MobiDB-lite"/>
    </source>
</evidence>
<feature type="region of interest" description="Disordered" evidence="4">
    <location>
        <begin position="299"/>
        <end position="324"/>
    </location>
</feature>
<dbReference type="InterPro" id="IPR001173">
    <property type="entry name" value="Glyco_trans_2-like"/>
</dbReference>
<dbReference type="EMBL" id="JBHTCG010000003">
    <property type="protein sequence ID" value="MFC7381768.1"/>
    <property type="molecule type" value="Genomic_DNA"/>
</dbReference>
<organism evidence="6 7">
    <name type="scientific">Sphaerisporangium rhizosphaerae</name>
    <dbReference type="NCBI Taxonomy" id="2269375"/>
    <lineage>
        <taxon>Bacteria</taxon>
        <taxon>Bacillati</taxon>
        <taxon>Actinomycetota</taxon>
        <taxon>Actinomycetes</taxon>
        <taxon>Streptosporangiales</taxon>
        <taxon>Streptosporangiaceae</taxon>
        <taxon>Sphaerisporangium</taxon>
    </lineage>
</organism>
<keyword evidence="2 6" id="KW-0328">Glycosyltransferase</keyword>
<evidence type="ECO:0000313" key="6">
    <source>
        <dbReference type="EMBL" id="MFC7381768.1"/>
    </source>
</evidence>